<sequence length="173" mass="19925">MAESFLRYKGWREEFDITDFSLIWIVIESVLDADVVHGNPSSLQGRLQEFINVNHLVEDWYHVTELDAVVAGDEQEFNKLLGKALWLVRQNYWQPEAFWASLRNTDWVVTMAARSRFAKDATLNAFFEVFTHFVLPALAPNAAHPVMESLGWNRINKEREGLADTCQHTVETG</sequence>
<reference evidence="1 2" key="1">
    <citation type="submission" date="2019-07" db="EMBL/GenBank/DDBJ databases">
        <title>Whole genome shotgun sequence of Brevifollis gellanilyticus NBRC 108608.</title>
        <authorList>
            <person name="Hosoyama A."/>
            <person name="Uohara A."/>
            <person name="Ohji S."/>
            <person name="Ichikawa N."/>
        </authorList>
    </citation>
    <scope>NUCLEOTIDE SEQUENCE [LARGE SCALE GENOMIC DNA]</scope>
    <source>
        <strain evidence="1 2">NBRC 108608</strain>
    </source>
</reference>
<comment type="caution">
    <text evidence="1">The sequence shown here is derived from an EMBL/GenBank/DDBJ whole genome shotgun (WGS) entry which is preliminary data.</text>
</comment>
<proteinExistence type="predicted"/>
<organism evidence="1 2">
    <name type="scientific">Brevifollis gellanilyticus</name>
    <dbReference type="NCBI Taxonomy" id="748831"/>
    <lineage>
        <taxon>Bacteria</taxon>
        <taxon>Pseudomonadati</taxon>
        <taxon>Verrucomicrobiota</taxon>
        <taxon>Verrucomicrobiia</taxon>
        <taxon>Verrucomicrobiales</taxon>
        <taxon>Verrucomicrobiaceae</taxon>
    </lineage>
</organism>
<evidence type="ECO:0000313" key="2">
    <source>
        <dbReference type="Proteomes" id="UP000321577"/>
    </source>
</evidence>
<evidence type="ECO:0000313" key="1">
    <source>
        <dbReference type="EMBL" id="GEP44275.1"/>
    </source>
</evidence>
<gene>
    <name evidence="1" type="ORF">BGE01nite_35660</name>
</gene>
<dbReference type="Proteomes" id="UP000321577">
    <property type="component" value="Unassembled WGS sequence"/>
</dbReference>
<name>A0A512MC20_9BACT</name>
<dbReference type="RefSeq" id="WP_146852066.1">
    <property type="nucleotide sequence ID" value="NZ_BKAG01000027.1"/>
</dbReference>
<accession>A0A512MC20</accession>
<dbReference type="AlphaFoldDB" id="A0A512MC20"/>
<dbReference type="EMBL" id="BKAG01000027">
    <property type="protein sequence ID" value="GEP44275.1"/>
    <property type="molecule type" value="Genomic_DNA"/>
</dbReference>
<protein>
    <submittedName>
        <fullName evidence="1">Uncharacterized protein</fullName>
    </submittedName>
</protein>
<keyword evidence="2" id="KW-1185">Reference proteome</keyword>